<dbReference type="EMBL" id="PKSG01000888">
    <property type="protein sequence ID" value="POR32217.1"/>
    <property type="molecule type" value="Genomic_DNA"/>
</dbReference>
<name>A0A2S4KPV0_9HYPO</name>
<organism evidence="1 2">
    <name type="scientific">Tolypocladium paradoxum</name>
    <dbReference type="NCBI Taxonomy" id="94208"/>
    <lineage>
        <taxon>Eukaryota</taxon>
        <taxon>Fungi</taxon>
        <taxon>Dikarya</taxon>
        <taxon>Ascomycota</taxon>
        <taxon>Pezizomycotina</taxon>
        <taxon>Sordariomycetes</taxon>
        <taxon>Hypocreomycetidae</taxon>
        <taxon>Hypocreales</taxon>
        <taxon>Ophiocordycipitaceae</taxon>
        <taxon>Tolypocladium</taxon>
    </lineage>
</organism>
<accession>A0A2S4KPV0</accession>
<evidence type="ECO:0000313" key="2">
    <source>
        <dbReference type="Proteomes" id="UP000237481"/>
    </source>
</evidence>
<dbReference type="AlphaFoldDB" id="A0A2S4KPV0"/>
<reference evidence="1 2" key="1">
    <citation type="submission" date="2018-01" db="EMBL/GenBank/DDBJ databases">
        <title>Harnessing the power of phylogenomics to disentangle the directionality and signatures of interkingdom host jumping in the parasitic fungal genus Tolypocladium.</title>
        <authorList>
            <person name="Quandt C.A."/>
            <person name="Patterson W."/>
            <person name="Spatafora J.W."/>
        </authorList>
    </citation>
    <scope>NUCLEOTIDE SEQUENCE [LARGE SCALE GENOMIC DNA]</scope>
    <source>
        <strain evidence="1 2">NRBC 100945</strain>
    </source>
</reference>
<protein>
    <submittedName>
        <fullName evidence="1">Uncharacterized protein</fullName>
    </submittedName>
</protein>
<dbReference type="Proteomes" id="UP000237481">
    <property type="component" value="Unassembled WGS sequence"/>
</dbReference>
<feature type="non-terminal residue" evidence="1">
    <location>
        <position position="109"/>
    </location>
</feature>
<evidence type="ECO:0000313" key="1">
    <source>
        <dbReference type="EMBL" id="POR32217.1"/>
    </source>
</evidence>
<proteinExistence type="predicted"/>
<gene>
    <name evidence="1" type="ORF">TPAR_09544</name>
</gene>
<comment type="caution">
    <text evidence="1">The sequence shown here is derived from an EMBL/GenBank/DDBJ whole genome shotgun (WGS) entry which is preliminary data.</text>
</comment>
<sequence>MGHGRWDLVFGCSILHMGGDAAGGYREWGCKELQDMRVWHLPRPRPSARMPAQRALQLQRHLVPVEQPILPGHVPKVMAPVPRIPADLDALGGRAPDLVPQHRAHHVAR</sequence>
<keyword evidence="2" id="KW-1185">Reference proteome</keyword>